<dbReference type="RefSeq" id="WP_002704086.1">
    <property type="nucleotide sequence ID" value="NZ_AGRW01000045.1"/>
</dbReference>
<name>H7EKG4_9SPIR</name>
<evidence type="ECO:0000313" key="1">
    <source>
        <dbReference type="EMBL" id="EIC01869.1"/>
    </source>
</evidence>
<organism evidence="1 2">
    <name type="scientific">Treponema saccharophilum DSM 2985</name>
    <dbReference type="NCBI Taxonomy" id="907348"/>
    <lineage>
        <taxon>Bacteria</taxon>
        <taxon>Pseudomonadati</taxon>
        <taxon>Spirochaetota</taxon>
        <taxon>Spirochaetia</taxon>
        <taxon>Spirochaetales</taxon>
        <taxon>Treponemataceae</taxon>
        <taxon>Treponema</taxon>
    </lineage>
</organism>
<dbReference type="AlphaFoldDB" id="H7EKG4"/>
<reference evidence="1 2" key="1">
    <citation type="submission" date="2011-09" db="EMBL/GenBank/DDBJ databases">
        <title>The draft genome of Treponema saccharophilum DSM 2985.</title>
        <authorList>
            <consortium name="US DOE Joint Genome Institute (JGI-PGF)"/>
            <person name="Lucas S."/>
            <person name="Copeland A."/>
            <person name="Lapidus A."/>
            <person name="Glavina del Rio T."/>
            <person name="Dalin E."/>
            <person name="Tice H."/>
            <person name="Bruce D."/>
            <person name="Goodwin L."/>
            <person name="Pitluck S."/>
            <person name="Peters L."/>
            <person name="Kyrpides N."/>
            <person name="Mavromatis K."/>
            <person name="Ivanova N."/>
            <person name="Markowitz V."/>
            <person name="Cheng J.-F."/>
            <person name="Hugenholtz P."/>
            <person name="Woyke T."/>
            <person name="Wu D."/>
            <person name="Gronow S."/>
            <person name="Wellnitz S."/>
            <person name="Brambilla E."/>
            <person name="Klenk H.-P."/>
            <person name="Eisen J.A."/>
        </authorList>
    </citation>
    <scope>NUCLEOTIDE SEQUENCE [LARGE SCALE GENOMIC DNA]</scope>
    <source>
        <strain evidence="1 2">DSM 2985</strain>
    </source>
</reference>
<evidence type="ECO:0000313" key="2">
    <source>
        <dbReference type="Proteomes" id="UP000003571"/>
    </source>
</evidence>
<protein>
    <submittedName>
        <fullName evidence="1">Uncharacterized protein</fullName>
    </submittedName>
</protein>
<sequence>MLTYVVDGVDSSIIRQIGENYLFYDDADSFERFTLDMGLTGVLSIQSGDNPWILME</sequence>
<keyword evidence="2" id="KW-1185">Reference proteome</keyword>
<dbReference type="PATRIC" id="fig|907348.3.peg.1380"/>
<gene>
    <name evidence="1" type="ORF">TresaDRAFT_1621</name>
</gene>
<dbReference type="STRING" id="907348.TresaDRAFT_1621"/>
<dbReference type="EMBL" id="AGRW01000045">
    <property type="protein sequence ID" value="EIC01869.1"/>
    <property type="molecule type" value="Genomic_DNA"/>
</dbReference>
<proteinExistence type="predicted"/>
<accession>H7EKG4</accession>
<dbReference type="Proteomes" id="UP000003571">
    <property type="component" value="Unassembled WGS sequence"/>
</dbReference>
<comment type="caution">
    <text evidence="1">The sequence shown here is derived from an EMBL/GenBank/DDBJ whole genome shotgun (WGS) entry which is preliminary data.</text>
</comment>